<feature type="chain" id="PRO_5014944981" evidence="4">
    <location>
        <begin position="23"/>
        <end position="363"/>
    </location>
</feature>
<dbReference type="Gene3D" id="1.25.40.10">
    <property type="entry name" value="Tetratricopeptide repeat domain"/>
    <property type="match status" value="1"/>
</dbReference>
<dbReference type="SMART" id="SM00671">
    <property type="entry name" value="SEL1"/>
    <property type="match status" value="1"/>
</dbReference>
<accession>A0A2N8HEX7</accession>
<dbReference type="EMBL" id="PJKA01000006">
    <property type="protein sequence ID" value="PNC18809.1"/>
    <property type="molecule type" value="Genomic_DNA"/>
</dbReference>
<dbReference type="PANTHER" id="PTHR24189:SF50">
    <property type="entry name" value="ANKYRIN REPEAT AND SOCS BOX PROTEIN 2"/>
    <property type="match status" value="1"/>
</dbReference>
<comment type="caution">
    <text evidence="5">The sequence shown here is derived from an EMBL/GenBank/DDBJ whole genome shotgun (WGS) entry which is preliminary data.</text>
</comment>
<dbReference type="Pfam" id="PF12796">
    <property type="entry name" value="Ank_2"/>
    <property type="match status" value="1"/>
</dbReference>
<reference evidence="5 6" key="1">
    <citation type="journal article" date="2017" name="BMC Genomics">
        <title>Genome sequencing of 39 Akkermansia muciniphila isolates reveals its population structure, genomic and functional diverisity, and global distribution in mammalian gut microbiotas.</title>
        <authorList>
            <person name="Guo X."/>
            <person name="Li S."/>
            <person name="Zhang J."/>
            <person name="Wu F."/>
            <person name="Li X."/>
            <person name="Wu D."/>
            <person name="Zhang M."/>
            <person name="Ou Z."/>
            <person name="Jie Z."/>
            <person name="Yan Q."/>
            <person name="Li P."/>
            <person name="Yi J."/>
            <person name="Peng Y."/>
        </authorList>
    </citation>
    <scope>NUCLEOTIDE SEQUENCE [LARGE SCALE GENOMIC DNA]</scope>
    <source>
        <strain evidence="5 6">GP24</strain>
    </source>
</reference>
<keyword evidence="4" id="KW-0732">Signal</keyword>
<dbReference type="Gene3D" id="1.25.40.20">
    <property type="entry name" value="Ankyrin repeat-containing domain"/>
    <property type="match status" value="1"/>
</dbReference>
<dbReference type="OrthoDB" id="9797030at2"/>
<dbReference type="AlphaFoldDB" id="A0A2N8HEX7"/>
<dbReference type="InterPro" id="IPR050745">
    <property type="entry name" value="Multifunctional_regulatory"/>
</dbReference>
<sequence length="363" mass="39874">MTYYSRLLLSAAVFLGCSPAVRAVTPEEGRRLYLEAKEGNAESQYRMGLCFLKGDGVKRSPSQAKFWFSKAARQGHRTAERSLRLIPKKAPLPVDPSADRATREKKGLELYEYLYKLKDYRPARESTTTSVTINGKRKYDKLPEQGTKPELSKVSAFIRAGADVNYQGEGIRGDNSCALALALDMQFFELADLLIANGADVNLEIGRSDEYKNASSSLLSRHYFNPRAPQAAYLLEHGADPDYVCNDGKTLLISAARYGNEESVRFLLENGADPNKPNGKPRLGHYKPANSETALWVLADVSGLQENSINAAAKLLIEHKADVNFRARGGATPLDRAIATGKSSLARILKEAGAKTSRELDGK</sequence>
<protein>
    <submittedName>
        <fullName evidence="5">Uncharacterized protein</fullName>
    </submittedName>
</protein>
<gene>
    <name evidence="5" type="ORF">CXU22_03150</name>
</gene>
<dbReference type="InterPro" id="IPR006597">
    <property type="entry name" value="Sel1-like"/>
</dbReference>
<keyword evidence="1" id="KW-0677">Repeat</keyword>
<evidence type="ECO:0000256" key="2">
    <source>
        <dbReference type="ARBA" id="ARBA00023043"/>
    </source>
</evidence>
<dbReference type="SMART" id="SM00248">
    <property type="entry name" value="ANK"/>
    <property type="match status" value="4"/>
</dbReference>
<dbReference type="InterPro" id="IPR011990">
    <property type="entry name" value="TPR-like_helical_dom_sf"/>
</dbReference>
<dbReference type="SUPFAM" id="SSF81901">
    <property type="entry name" value="HCP-like"/>
    <property type="match status" value="1"/>
</dbReference>
<dbReference type="Pfam" id="PF08238">
    <property type="entry name" value="Sel1"/>
    <property type="match status" value="1"/>
</dbReference>
<dbReference type="InterPro" id="IPR002110">
    <property type="entry name" value="Ankyrin_rpt"/>
</dbReference>
<dbReference type="RefSeq" id="WP_102712477.1">
    <property type="nucleotide sequence ID" value="NZ_PJKA01000006.1"/>
</dbReference>
<dbReference type="SUPFAM" id="SSF48403">
    <property type="entry name" value="Ankyrin repeat"/>
    <property type="match status" value="1"/>
</dbReference>
<dbReference type="InterPro" id="IPR036770">
    <property type="entry name" value="Ankyrin_rpt-contain_sf"/>
</dbReference>
<evidence type="ECO:0000256" key="1">
    <source>
        <dbReference type="ARBA" id="ARBA00022737"/>
    </source>
</evidence>
<dbReference type="PROSITE" id="PS50088">
    <property type="entry name" value="ANK_REPEAT"/>
    <property type="match status" value="1"/>
</dbReference>
<dbReference type="GO" id="GO:0005737">
    <property type="term" value="C:cytoplasm"/>
    <property type="evidence" value="ECO:0007669"/>
    <property type="project" value="TreeGrafter"/>
</dbReference>
<feature type="signal peptide" evidence="4">
    <location>
        <begin position="1"/>
        <end position="22"/>
    </location>
</feature>
<dbReference type="PROSITE" id="PS50297">
    <property type="entry name" value="ANK_REP_REGION"/>
    <property type="match status" value="1"/>
</dbReference>
<evidence type="ECO:0000313" key="5">
    <source>
        <dbReference type="EMBL" id="PNC18809.1"/>
    </source>
</evidence>
<dbReference type="PROSITE" id="PS51257">
    <property type="entry name" value="PROKAR_LIPOPROTEIN"/>
    <property type="match status" value="1"/>
</dbReference>
<evidence type="ECO:0000256" key="3">
    <source>
        <dbReference type="PROSITE-ProRule" id="PRU00023"/>
    </source>
</evidence>
<proteinExistence type="predicted"/>
<evidence type="ECO:0000313" key="6">
    <source>
        <dbReference type="Proteomes" id="UP000236000"/>
    </source>
</evidence>
<dbReference type="Proteomes" id="UP000236000">
    <property type="component" value="Unassembled WGS sequence"/>
</dbReference>
<name>A0A2N8HEX7_9BACT</name>
<organism evidence="5 6">
    <name type="scientific">Akkermansia muciniphila</name>
    <dbReference type="NCBI Taxonomy" id="239935"/>
    <lineage>
        <taxon>Bacteria</taxon>
        <taxon>Pseudomonadati</taxon>
        <taxon>Verrucomicrobiota</taxon>
        <taxon>Verrucomicrobiia</taxon>
        <taxon>Verrucomicrobiales</taxon>
        <taxon>Akkermansiaceae</taxon>
        <taxon>Akkermansia</taxon>
    </lineage>
</organism>
<feature type="repeat" description="ANK" evidence="3">
    <location>
        <begin position="247"/>
        <end position="279"/>
    </location>
</feature>
<evidence type="ECO:0000256" key="4">
    <source>
        <dbReference type="SAM" id="SignalP"/>
    </source>
</evidence>
<keyword evidence="2 3" id="KW-0040">ANK repeat</keyword>
<dbReference type="PANTHER" id="PTHR24189">
    <property type="entry name" value="MYOTROPHIN"/>
    <property type="match status" value="1"/>
</dbReference>